<dbReference type="Pfam" id="PF02536">
    <property type="entry name" value="mTERF"/>
    <property type="match status" value="1"/>
</dbReference>
<organism evidence="3 4">
    <name type="scientific">Acanthosepion pharaonis</name>
    <name type="common">Pharaoh cuttlefish</name>
    <name type="synonym">Sepia pharaonis</name>
    <dbReference type="NCBI Taxonomy" id="158019"/>
    <lineage>
        <taxon>Eukaryota</taxon>
        <taxon>Metazoa</taxon>
        <taxon>Spiralia</taxon>
        <taxon>Lophotrochozoa</taxon>
        <taxon>Mollusca</taxon>
        <taxon>Cephalopoda</taxon>
        <taxon>Coleoidea</taxon>
        <taxon>Decapodiformes</taxon>
        <taxon>Sepiida</taxon>
        <taxon>Sepiina</taxon>
        <taxon>Sepiidae</taxon>
        <taxon>Acanthosepion</taxon>
    </lineage>
</organism>
<name>A0A812D4H5_ACAPH</name>
<dbReference type="InterPro" id="IPR003690">
    <property type="entry name" value="MTERF"/>
</dbReference>
<dbReference type="EMBL" id="CAHIKZ030002449">
    <property type="protein sequence ID" value="CAE1287217.1"/>
    <property type="molecule type" value="Genomic_DNA"/>
</dbReference>
<evidence type="ECO:0000256" key="1">
    <source>
        <dbReference type="ARBA" id="ARBA00007692"/>
    </source>
</evidence>
<dbReference type="GO" id="GO:0005739">
    <property type="term" value="C:mitochondrion"/>
    <property type="evidence" value="ECO:0007669"/>
    <property type="project" value="TreeGrafter"/>
</dbReference>
<comment type="caution">
    <text evidence="3">The sequence shown here is derived from an EMBL/GenBank/DDBJ whole genome shotgun (WGS) entry which is preliminary data.</text>
</comment>
<keyword evidence="2" id="KW-0809">Transit peptide</keyword>
<dbReference type="InterPro" id="IPR038538">
    <property type="entry name" value="MTERF_sf"/>
</dbReference>
<protein>
    <submittedName>
        <fullName evidence="3">mTERFD</fullName>
    </submittedName>
</protein>
<sequence length="326" mass="37975">MLDSRSPQLQIANSYGKTSWVHHTHICRLVHRPGHLIYVNLPPPPQTLQAMPDSAPHPSFDNHPCVCLAKWLVFTYKRFTMMSLRALLNAIQICQKQRTLQSTFPNTGIPDNALAKIITKNPLIFNVSIDDLQVVIDYFKSKNFSEADIPQIVIRAPRLFLMPVSRIDGKLGFYQKFFQLSGSQVRETISRLPKLITYDVKAIKDIHFQMKEFLGFTNSDLQKIFLTSPRVFLSNKYILTKVFDYLHNEMGLSHAQLMLWPNIFRTRLYRIKERHEFLKHLKRHQYDLDKENFVSLKTLVSDDDKTFCLNVAKSSTAEYNQFLKTL</sequence>
<dbReference type="AlphaFoldDB" id="A0A812D4H5"/>
<dbReference type="OrthoDB" id="637682at2759"/>
<dbReference type="GO" id="GO:0006390">
    <property type="term" value="P:mitochondrial transcription"/>
    <property type="evidence" value="ECO:0007669"/>
    <property type="project" value="TreeGrafter"/>
</dbReference>
<evidence type="ECO:0000313" key="4">
    <source>
        <dbReference type="Proteomes" id="UP000597762"/>
    </source>
</evidence>
<dbReference type="GO" id="GO:0061668">
    <property type="term" value="P:mitochondrial ribosome assembly"/>
    <property type="evidence" value="ECO:0007669"/>
    <property type="project" value="TreeGrafter"/>
</dbReference>
<gene>
    <name evidence="3" type="ORF">SPHA_46438</name>
</gene>
<keyword evidence="4" id="KW-1185">Reference proteome</keyword>
<reference evidence="3" key="1">
    <citation type="submission" date="2021-01" db="EMBL/GenBank/DDBJ databases">
        <authorList>
            <person name="Li R."/>
            <person name="Bekaert M."/>
        </authorList>
    </citation>
    <scope>NUCLEOTIDE SEQUENCE</scope>
    <source>
        <strain evidence="3">Farmed</strain>
    </source>
</reference>
<dbReference type="SMART" id="SM00733">
    <property type="entry name" value="Mterf"/>
    <property type="match status" value="5"/>
</dbReference>
<evidence type="ECO:0000256" key="2">
    <source>
        <dbReference type="ARBA" id="ARBA00022946"/>
    </source>
</evidence>
<comment type="similarity">
    <text evidence="1">Belongs to the mTERF family.</text>
</comment>
<dbReference type="PANTHER" id="PTHR13068">
    <property type="entry name" value="CGI-12 PROTEIN-RELATED"/>
    <property type="match status" value="1"/>
</dbReference>
<dbReference type="Gene3D" id="1.25.70.10">
    <property type="entry name" value="Transcription termination factor 3, mitochondrial"/>
    <property type="match status" value="1"/>
</dbReference>
<dbReference type="Proteomes" id="UP000597762">
    <property type="component" value="Unassembled WGS sequence"/>
</dbReference>
<evidence type="ECO:0000313" key="3">
    <source>
        <dbReference type="EMBL" id="CAE1287217.1"/>
    </source>
</evidence>
<dbReference type="PANTHER" id="PTHR13068:SF112">
    <property type="entry name" value="TRANSCRIPTION TERMINATION FACTOR 3, MITOCHONDRIAL"/>
    <property type="match status" value="1"/>
</dbReference>
<proteinExistence type="inferred from homology"/>
<dbReference type="GO" id="GO:0003676">
    <property type="term" value="F:nucleic acid binding"/>
    <property type="evidence" value="ECO:0007669"/>
    <property type="project" value="InterPro"/>
</dbReference>
<accession>A0A812D4H5</accession>